<name>A0A443ILL6_9RHOB</name>
<dbReference type="AlphaFoldDB" id="A0A443ILL6"/>
<dbReference type="Pfam" id="PF04542">
    <property type="entry name" value="Sigma70_r2"/>
    <property type="match status" value="1"/>
</dbReference>
<dbReference type="SUPFAM" id="SSF88659">
    <property type="entry name" value="Sigma3 and sigma4 domains of RNA polymerase sigma factors"/>
    <property type="match status" value="1"/>
</dbReference>
<accession>A0A443ILL6</accession>
<reference evidence="7 8" key="1">
    <citation type="submission" date="2019-01" db="EMBL/GenBank/DDBJ databases">
        <title>Sinorhodobacter populi sp. nov. isolated from the symptomatic bark tissue of Populus euramericana canker.</title>
        <authorList>
            <person name="Xu G."/>
        </authorList>
    </citation>
    <scope>NUCLEOTIDE SEQUENCE [LARGE SCALE GENOMIC DNA]</scope>
    <source>
        <strain evidence="7 8">2D-5</strain>
    </source>
</reference>
<keyword evidence="4" id="KW-0804">Transcription</keyword>
<proteinExistence type="inferred from homology"/>
<dbReference type="Pfam" id="PF08281">
    <property type="entry name" value="Sigma70_r4_2"/>
    <property type="match status" value="1"/>
</dbReference>
<dbReference type="GO" id="GO:0006352">
    <property type="term" value="P:DNA-templated transcription initiation"/>
    <property type="evidence" value="ECO:0007669"/>
    <property type="project" value="InterPro"/>
</dbReference>
<keyword evidence="3" id="KW-0731">Sigma factor</keyword>
<evidence type="ECO:0000259" key="6">
    <source>
        <dbReference type="Pfam" id="PF08281"/>
    </source>
</evidence>
<evidence type="ECO:0000256" key="4">
    <source>
        <dbReference type="ARBA" id="ARBA00023163"/>
    </source>
</evidence>
<dbReference type="GO" id="GO:0016987">
    <property type="term" value="F:sigma factor activity"/>
    <property type="evidence" value="ECO:0007669"/>
    <property type="project" value="UniProtKB-KW"/>
</dbReference>
<keyword evidence="8" id="KW-1185">Reference proteome</keyword>
<dbReference type="Gene3D" id="1.10.10.10">
    <property type="entry name" value="Winged helix-like DNA-binding domain superfamily/Winged helix DNA-binding domain"/>
    <property type="match status" value="1"/>
</dbReference>
<dbReference type="SUPFAM" id="SSF88946">
    <property type="entry name" value="Sigma2 domain of RNA polymerase sigma factors"/>
    <property type="match status" value="1"/>
</dbReference>
<evidence type="ECO:0000256" key="1">
    <source>
        <dbReference type="ARBA" id="ARBA00010641"/>
    </source>
</evidence>
<reference evidence="7 8" key="2">
    <citation type="submission" date="2019-01" db="EMBL/GenBank/DDBJ databases">
        <authorList>
            <person name="Li Y."/>
        </authorList>
    </citation>
    <scope>NUCLEOTIDE SEQUENCE [LARGE SCALE GENOMIC DNA]</scope>
    <source>
        <strain evidence="7 8">2D-5</strain>
    </source>
</reference>
<dbReference type="InterPro" id="IPR013325">
    <property type="entry name" value="RNA_pol_sigma_r2"/>
</dbReference>
<protein>
    <submittedName>
        <fullName evidence="7">Sigma-70 family RNA polymerase sigma factor</fullName>
    </submittedName>
</protein>
<dbReference type="InterPro" id="IPR013324">
    <property type="entry name" value="RNA_pol_sigma_r3/r4-like"/>
</dbReference>
<evidence type="ECO:0000256" key="2">
    <source>
        <dbReference type="ARBA" id="ARBA00023015"/>
    </source>
</evidence>
<evidence type="ECO:0000256" key="3">
    <source>
        <dbReference type="ARBA" id="ARBA00023082"/>
    </source>
</evidence>
<organism evidence="7 8">
    <name type="scientific">Paenirhodobacter populi</name>
    <dbReference type="NCBI Taxonomy" id="2306993"/>
    <lineage>
        <taxon>Bacteria</taxon>
        <taxon>Pseudomonadati</taxon>
        <taxon>Pseudomonadota</taxon>
        <taxon>Alphaproteobacteria</taxon>
        <taxon>Rhodobacterales</taxon>
        <taxon>Rhodobacter group</taxon>
        <taxon>Paenirhodobacter</taxon>
    </lineage>
</organism>
<dbReference type="InterPro" id="IPR007627">
    <property type="entry name" value="RNA_pol_sigma70_r2"/>
</dbReference>
<dbReference type="EMBL" id="SAUW01000033">
    <property type="protein sequence ID" value="RWR05816.1"/>
    <property type="molecule type" value="Genomic_DNA"/>
</dbReference>
<evidence type="ECO:0000259" key="5">
    <source>
        <dbReference type="Pfam" id="PF04542"/>
    </source>
</evidence>
<evidence type="ECO:0000313" key="8">
    <source>
        <dbReference type="Proteomes" id="UP000285710"/>
    </source>
</evidence>
<evidence type="ECO:0000313" key="7">
    <source>
        <dbReference type="EMBL" id="RWR05816.1"/>
    </source>
</evidence>
<dbReference type="Proteomes" id="UP000285710">
    <property type="component" value="Unassembled WGS sequence"/>
</dbReference>
<dbReference type="GO" id="GO:0003677">
    <property type="term" value="F:DNA binding"/>
    <property type="evidence" value="ECO:0007669"/>
    <property type="project" value="InterPro"/>
</dbReference>
<keyword evidence="2" id="KW-0805">Transcription regulation</keyword>
<dbReference type="PANTHER" id="PTHR43133">
    <property type="entry name" value="RNA POLYMERASE ECF-TYPE SIGMA FACTO"/>
    <property type="match status" value="1"/>
</dbReference>
<dbReference type="InterPro" id="IPR013249">
    <property type="entry name" value="RNA_pol_sigma70_r4_t2"/>
</dbReference>
<dbReference type="InterPro" id="IPR036388">
    <property type="entry name" value="WH-like_DNA-bd_sf"/>
</dbReference>
<feature type="domain" description="RNA polymerase sigma factor 70 region 4 type 2" evidence="6">
    <location>
        <begin position="113"/>
        <end position="161"/>
    </location>
</feature>
<dbReference type="RefSeq" id="WP_128270861.1">
    <property type="nucleotide sequence ID" value="NZ_SAUW01000033.1"/>
</dbReference>
<dbReference type="Gene3D" id="1.10.1740.10">
    <property type="match status" value="1"/>
</dbReference>
<comment type="caution">
    <text evidence="7">The sequence shown here is derived from an EMBL/GenBank/DDBJ whole genome shotgun (WGS) entry which is preliminary data.</text>
</comment>
<dbReference type="NCBIfam" id="TIGR02937">
    <property type="entry name" value="sigma70-ECF"/>
    <property type="match status" value="1"/>
</dbReference>
<comment type="similarity">
    <text evidence="1">Belongs to the sigma-70 factor family. ECF subfamily.</text>
</comment>
<sequence>MSHVLTDIFMNTRPSLVWTVMRIVHDPQVAEDLIQETWIRASNAMQQEPVEHVEAFLHQIARNLALDHLRRKGTRRRVEAEGLAPAAVEQVPGDVVSIEEGIIERQRLGHFVLALSGLPERVQAVMILARVHNWPNRRIAGHLGISERTVFNDLRMALGHCRDALIRYEKT</sequence>
<feature type="domain" description="RNA polymerase sigma-70 region 2" evidence="5">
    <location>
        <begin position="11"/>
        <end position="73"/>
    </location>
</feature>
<gene>
    <name evidence="7" type="ORF">D2T33_19355</name>
</gene>
<dbReference type="PANTHER" id="PTHR43133:SF63">
    <property type="entry name" value="RNA POLYMERASE SIGMA FACTOR FECI-RELATED"/>
    <property type="match status" value="1"/>
</dbReference>
<dbReference type="InterPro" id="IPR014284">
    <property type="entry name" value="RNA_pol_sigma-70_dom"/>
</dbReference>
<dbReference type="InterPro" id="IPR039425">
    <property type="entry name" value="RNA_pol_sigma-70-like"/>
</dbReference>